<evidence type="ECO:0000256" key="8">
    <source>
        <dbReference type="ARBA" id="ARBA00038940"/>
    </source>
</evidence>
<evidence type="ECO:0000256" key="11">
    <source>
        <dbReference type="ARBA" id="ARBA00047635"/>
    </source>
</evidence>
<dbReference type="PANTHER" id="PTHR46516">
    <property type="entry name" value="TRNA-SPECIFIC ADENOSINE DEAMINASE 1"/>
    <property type="match status" value="1"/>
</dbReference>
<name>A0ABM1NXN0_DROAR</name>
<comment type="cofactor">
    <cofactor evidence="5">
        <name>1D-myo-inositol hexakisphosphate</name>
        <dbReference type="ChEBI" id="CHEBI:58130"/>
    </cofactor>
</comment>
<comment type="function">
    <text evidence="6">Specifically deaminates adenosine-37 to inosine in tRNA-Ala.</text>
</comment>
<dbReference type="GeneID" id="108611532"/>
<dbReference type="SMART" id="SM00552">
    <property type="entry name" value="ADEAMc"/>
    <property type="match status" value="1"/>
</dbReference>
<dbReference type="InterPro" id="IPR002466">
    <property type="entry name" value="A_deamin"/>
</dbReference>
<dbReference type="PANTHER" id="PTHR46516:SF1">
    <property type="entry name" value="TRNA-SPECIFIC ADENOSINE DEAMINASE 1"/>
    <property type="match status" value="1"/>
</dbReference>
<evidence type="ECO:0000313" key="13">
    <source>
        <dbReference type="Proteomes" id="UP000694904"/>
    </source>
</evidence>
<dbReference type="EC" id="3.5.4.34" evidence="8"/>
<organism evidence="13 14">
    <name type="scientific">Drosophila arizonae</name>
    <name type="common">Fruit fly</name>
    <dbReference type="NCBI Taxonomy" id="7263"/>
    <lineage>
        <taxon>Eukaryota</taxon>
        <taxon>Metazoa</taxon>
        <taxon>Ecdysozoa</taxon>
        <taxon>Arthropoda</taxon>
        <taxon>Hexapoda</taxon>
        <taxon>Insecta</taxon>
        <taxon>Pterygota</taxon>
        <taxon>Neoptera</taxon>
        <taxon>Endopterygota</taxon>
        <taxon>Diptera</taxon>
        <taxon>Brachycera</taxon>
        <taxon>Muscomorpha</taxon>
        <taxon>Ephydroidea</taxon>
        <taxon>Drosophilidae</taxon>
        <taxon>Drosophila</taxon>
    </lineage>
</organism>
<evidence type="ECO:0000256" key="4">
    <source>
        <dbReference type="ARBA" id="ARBA00022833"/>
    </source>
</evidence>
<evidence type="ECO:0000256" key="7">
    <source>
        <dbReference type="ARBA" id="ARBA00038326"/>
    </source>
</evidence>
<protein>
    <recommendedName>
        <fullName evidence="9">tRNA-specific adenosine deaminase 1</fullName>
        <ecNumber evidence="8">3.5.4.34</ecNumber>
    </recommendedName>
    <alternativeName>
        <fullName evidence="10">tRNA-specific adenosine-37 deaminase</fullName>
    </alternativeName>
</protein>
<evidence type="ECO:0000313" key="14">
    <source>
        <dbReference type="RefSeq" id="XP_017859716.1"/>
    </source>
</evidence>
<keyword evidence="13" id="KW-1185">Reference proteome</keyword>
<reference evidence="13" key="2">
    <citation type="journal article" date="2016" name="G3 (Bethesda)">
        <title>Genome Evolution in Three Species of Cactophilic Drosophila.</title>
        <authorList>
            <person name="Sanchez-Flores A."/>
            <person name="Penazola F."/>
            <person name="Carpinteyro-Ponce J."/>
            <person name="Nazario-Yepiz N."/>
            <person name="Abreu-Goodger C."/>
            <person name="Machado C.A."/>
            <person name="Markow T.A."/>
        </authorList>
    </citation>
    <scope>NUCLEOTIDE SEQUENCE [LARGE SCALE GENOMIC DNA]</scope>
</reference>
<comment type="catalytic activity">
    <reaction evidence="11">
        <text>adenosine(37) in tRNA(Ala) + H2O + H(+) = inosine(37) in tRNA(Ala) + NH4(+)</text>
        <dbReference type="Rhea" id="RHEA:50968"/>
        <dbReference type="Rhea" id="RHEA-COMP:12855"/>
        <dbReference type="Rhea" id="RHEA-COMP:12856"/>
        <dbReference type="ChEBI" id="CHEBI:15377"/>
        <dbReference type="ChEBI" id="CHEBI:15378"/>
        <dbReference type="ChEBI" id="CHEBI:28938"/>
        <dbReference type="ChEBI" id="CHEBI:74411"/>
        <dbReference type="ChEBI" id="CHEBI:82852"/>
        <dbReference type="EC" id="3.5.4.34"/>
    </reaction>
</comment>
<dbReference type="PROSITE" id="PS50141">
    <property type="entry name" value="A_DEAMIN_EDITASE"/>
    <property type="match status" value="1"/>
</dbReference>
<reference evidence="13" key="1">
    <citation type="journal article" date="1997" name="Nucleic Acids Res.">
        <title>tRNAscan-SE: a program for improved detection of transfer RNA genes in genomic sequence.</title>
        <authorList>
            <person name="Lowe T.M."/>
            <person name="Eddy S.R."/>
        </authorList>
    </citation>
    <scope>NUCLEOTIDE SEQUENCE [LARGE SCALE GENOMIC DNA]</scope>
</reference>
<keyword evidence="3" id="KW-0378">Hydrolase</keyword>
<gene>
    <name evidence="14" type="primary">LOC108611532</name>
</gene>
<keyword evidence="2" id="KW-0479">Metal-binding</keyword>
<dbReference type="RefSeq" id="XP_017859716.1">
    <property type="nucleotide sequence ID" value="XM_018004227.1"/>
</dbReference>
<evidence type="ECO:0000256" key="2">
    <source>
        <dbReference type="ARBA" id="ARBA00022723"/>
    </source>
</evidence>
<accession>A0ABM1NXN0</accession>
<dbReference type="Proteomes" id="UP000694904">
    <property type="component" value="Chromosome 3"/>
</dbReference>
<keyword evidence="4" id="KW-0862">Zinc</keyword>
<reference evidence="14" key="3">
    <citation type="submission" date="2025-08" db="UniProtKB">
        <authorList>
            <consortium name="RefSeq"/>
        </authorList>
    </citation>
    <scope>IDENTIFICATION</scope>
    <source>
        <tissue evidence="14">Whole organism</tissue>
    </source>
</reference>
<evidence type="ECO:0000256" key="1">
    <source>
        <dbReference type="ARBA" id="ARBA00022694"/>
    </source>
</evidence>
<dbReference type="Pfam" id="PF02137">
    <property type="entry name" value="A_deamin"/>
    <property type="match status" value="1"/>
</dbReference>
<evidence type="ECO:0000256" key="10">
    <source>
        <dbReference type="ARBA" id="ARBA00041760"/>
    </source>
</evidence>
<evidence type="ECO:0000259" key="12">
    <source>
        <dbReference type="PROSITE" id="PS50141"/>
    </source>
</evidence>
<keyword evidence="1" id="KW-0819">tRNA processing</keyword>
<feature type="domain" description="A to I editase" evidence="12">
    <location>
        <begin position="54"/>
        <end position="409"/>
    </location>
</feature>
<evidence type="ECO:0000256" key="3">
    <source>
        <dbReference type="ARBA" id="ARBA00022801"/>
    </source>
</evidence>
<comment type="similarity">
    <text evidence="7">Belongs to the ADAT1 family.</text>
</comment>
<proteinExistence type="inferred from homology"/>
<evidence type="ECO:0000256" key="5">
    <source>
        <dbReference type="ARBA" id="ARBA00037026"/>
    </source>
</evidence>
<sequence length="427" mass="48540">MSPTIKPSLKEIAELCYNKFRDLPKTGKPVTKQWTVLAGIVQYDRGAQSGKVVALATGTRCIGASKLCNRGYILNDCHAEVLARRAFLRYLQNELLNAMTQAGDVDHSVFIWKPATGCFALNEQLEYHFLSTQTPCGDACIVADDAHLSGVPAKRSRLDLDTAQPLINKSSVYTGAKLINRPTNPLFDDMLQTPAELRTKPGRGERTLSMSCSDKLSRWNVLGVQGALLDMVIDKPIYFISYNFCCSEANPKSLERAIYRRWQGRECNLKRYQPQQPCIRVDDNLTFELAQRMDWQPAPSSLIWALVPDLLRPFEIAVNGKRQGVTKQRLNTMQSALEVSKYKLFINFMDLLSGCSEVREKLGLKLEEVKYLSYSELKALSKDYQLAWQQLKSKYFKLWTTKPKELLEFRKQPVNDFELSKNTEGIE</sequence>
<evidence type="ECO:0000256" key="9">
    <source>
        <dbReference type="ARBA" id="ARBA00040502"/>
    </source>
</evidence>
<evidence type="ECO:0000256" key="6">
    <source>
        <dbReference type="ARBA" id="ARBA00037784"/>
    </source>
</evidence>